<organism evidence="2 3">
    <name type="scientific">Saccharopolyspora karakumensis</name>
    <dbReference type="NCBI Taxonomy" id="2530386"/>
    <lineage>
        <taxon>Bacteria</taxon>
        <taxon>Bacillati</taxon>
        <taxon>Actinomycetota</taxon>
        <taxon>Actinomycetes</taxon>
        <taxon>Pseudonocardiales</taxon>
        <taxon>Pseudonocardiaceae</taxon>
        <taxon>Saccharopolyspora</taxon>
    </lineage>
</organism>
<feature type="compositionally biased region" description="Low complexity" evidence="1">
    <location>
        <begin position="276"/>
        <end position="291"/>
    </location>
</feature>
<gene>
    <name evidence="2" type="ORF">E1202_20495</name>
</gene>
<evidence type="ECO:0000313" key="3">
    <source>
        <dbReference type="Proteomes" id="UP000294723"/>
    </source>
</evidence>
<dbReference type="EMBL" id="SMLA01000034">
    <property type="protein sequence ID" value="TDD85668.1"/>
    <property type="molecule type" value="Genomic_DNA"/>
</dbReference>
<evidence type="ECO:0000313" key="2">
    <source>
        <dbReference type="EMBL" id="TDD85668.1"/>
    </source>
</evidence>
<dbReference type="AlphaFoldDB" id="A0A4R5BGB9"/>
<feature type="region of interest" description="Disordered" evidence="1">
    <location>
        <begin position="265"/>
        <end position="291"/>
    </location>
</feature>
<keyword evidence="3" id="KW-1185">Reference proteome</keyword>
<reference evidence="2 3" key="1">
    <citation type="submission" date="2019-03" db="EMBL/GenBank/DDBJ databases">
        <title>Draft genome sequences of novel Actinobacteria.</title>
        <authorList>
            <person name="Sahin N."/>
            <person name="Ay H."/>
            <person name="Saygin H."/>
        </authorList>
    </citation>
    <scope>NUCLEOTIDE SEQUENCE [LARGE SCALE GENOMIC DNA]</scope>
    <source>
        <strain evidence="2 3">5K548</strain>
    </source>
</reference>
<dbReference type="Proteomes" id="UP000294723">
    <property type="component" value="Unassembled WGS sequence"/>
</dbReference>
<evidence type="ECO:0000256" key="1">
    <source>
        <dbReference type="SAM" id="MobiDB-lite"/>
    </source>
</evidence>
<accession>A0A4R5BGB9</accession>
<sequence>MLFAAVMLWVALERVFARFQSTAGGISSVRKDLAGRRRAGDGQVEVTVWRAHPLSDHMIKELARREGFQFTGEVSRYGSLMLRFVRTAKITVVTVATTLGTPRGVRASRRERQLARLEQLAQERRARQQAVEIDWLDYREIPMAEIVDMLRKHGWAYRDDELGKKGGCCDSTRTRQETTPMLDTGDSLSWLNVELRDAEMDDMGCYHLDTSQHSVLSLTDIGMAVDAAGLTVVRTIPNSAGRMLVLAHPQTRRCPRAMARSYRDPACQIKSSTGHASATRSGRRSSTGNSA</sequence>
<protein>
    <submittedName>
        <fullName evidence="2">Uncharacterized protein</fullName>
    </submittedName>
</protein>
<proteinExistence type="predicted"/>
<comment type="caution">
    <text evidence="2">The sequence shown here is derived from an EMBL/GenBank/DDBJ whole genome shotgun (WGS) entry which is preliminary data.</text>
</comment>
<name>A0A4R5BGB9_9PSEU</name>